<gene>
    <name evidence="1" type="ORF">PIB30_021877</name>
</gene>
<organism evidence="1 2">
    <name type="scientific">Stylosanthes scabra</name>
    <dbReference type="NCBI Taxonomy" id="79078"/>
    <lineage>
        <taxon>Eukaryota</taxon>
        <taxon>Viridiplantae</taxon>
        <taxon>Streptophyta</taxon>
        <taxon>Embryophyta</taxon>
        <taxon>Tracheophyta</taxon>
        <taxon>Spermatophyta</taxon>
        <taxon>Magnoliopsida</taxon>
        <taxon>eudicotyledons</taxon>
        <taxon>Gunneridae</taxon>
        <taxon>Pentapetalae</taxon>
        <taxon>rosids</taxon>
        <taxon>fabids</taxon>
        <taxon>Fabales</taxon>
        <taxon>Fabaceae</taxon>
        <taxon>Papilionoideae</taxon>
        <taxon>50 kb inversion clade</taxon>
        <taxon>dalbergioids sensu lato</taxon>
        <taxon>Dalbergieae</taxon>
        <taxon>Pterocarpus clade</taxon>
        <taxon>Stylosanthes</taxon>
    </lineage>
</organism>
<proteinExistence type="predicted"/>
<comment type="caution">
    <text evidence="1">The sequence shown here is derived from an EMBL/GenBank/DDBJ whole genome shotgun (WGS) entry which is preliminary data.</text>
</comment>
<dbReference type="Proteomes" id="UP001341840">
    <property type="component" value="Unassembled WGS sequence"/>
</dbReference>
<evidence type="ECO:0000313" key="2">
    <source>
        <dbReference type="Proteomes" id="UP001341840"/>
    </source>
</evidence>
<sequence>MSSDHAQLDVQPVGAHISPASLRATKLLLYAVVPEGLAGKAKGDWEAIRGLGRIVCHPA</sequence>
<protein>
    <submittedName>
        <fullName evidence="1">Uncharacterized protein</fullName>
    </submittedName>
</protein>
<keyword evidence="2" id="KW-1185">Reference proteome</keyword>
<accession>A0ABU6R9H9</accession>
<reference evidence="1 2" key="1">
    <citation type="journal article" date="2023" name="Plants (Basel)">
        <title>Bridging the Gap: Combining Genomics and Transcriptomics Approaches to Understand Stylosanthes scabra, an Orphan Legume from the Brazilian Caatinga.</title>
        <authorList>
            <person name="Ferreira-Neto J.R.C."/>
            <person name="da Silva M.D."/>
            <person name="Binneck E."/>
            <person name="de Melo N.F."/>
            <person name="da Silva R.H."/>
            <person name="de Melo A.L.T.M."/>
            <person name="Pandolfi V."/>
            <person name="Bustamante F.O."/>
            <person name="Brasileiro-Vidal A.C."/>
            <person name="Benko-Iseppon A.M."/>
        </authorList>
    </citation>
    <scope>NUCLEOTIDE SEQUENCE [LARGE SCALE GENOMIC DNA]</scope>
    <source>
        <tissue evidence="1">Leaves</tissue>
    </source>
</reference>
<dbReference type="EMBL" id="JASCZI010030281">
    <property type="protein sequence ID" value="MED6120556.1"/>
    <property type="molecule type" value="Genomic_DNA"/>
</dbReference>
<name>A0ABU6R9H9_9FABA</name>
<evidence type="ECO:0000313" key="1">
    <source>
        <dbReference type="EMBL" id="MED6120556.1"/>
    </source>
</evidence>